<feature type="transmembrane region" description="Helical" evidence="6">
    <location>
        <begin position="378"/>
        <end position="398"/>
    </location>
</feature>
<dbReference type="Pfam" id="PF04932">
    <property type="entry name" value="Wzy_C"/>
    <property type="match status" value="1"/>
</dbReference>
<organism evidence="8 9">
    <name type="scientific">Streptomyces finlayi</name>
    <dbReference type="NCBI Taxonomy" id="67296"/>
    <lineage>
        <taxon>Bacteria</taxon>
        <taxon>Bacillati</taxon>
        <taxon>Actinomycetota</taxon>
        <taxon>Actinomycetes</taxon>
        <taxon>Kitasatosporales</taxon>
        <taxon>Streptomycetaceae</taxon>
        <taxon>Streptomyces</taxon>
    </lineage>
</organism>
<evidence type="ECO:0000256" key="1">
    <source>
        <dbReference type="ARBA" id="ARBA00004141"/>
    </source>
</evidence>
<dbReference type="EMBL" id="BMVC01000002">
    <property type="protein sequence ID" value="GHC82796.1"/>
    <property type="molecule type" value="Genomic_DNA"/>
</dbReference>
<dbReference type="PANTHER" id="PTHR37422:SF13">
    <property type="entry name" value="LIPOPOLYSACCHARIDE BIOSYNTHESIS PROTEIN PA4999-RELATED"/>
    <property type="match status" value="1"/>
</dbReference>
<sequence length="484" mass="50747">MKRLSPAMRPSPEPPARAHDGSRESPDSPAATVAAQLRTACLWVVLLSPAFFATVVWGRAIVAANDVLGAAYGTPRAEVALAPWRMQAAVGWAGLSFALFTATLVIALVAPRPARRRPGSAVLAGALLMYAGPVLAGVWAGHGGAGDWRLWLAPLLLTAFQLAPRPRLETLVRTLRAGLRVFTYGSLLVLVVAPNWAVLASPVVNFGLDLVMPGGRLAGLSNHPAALGTLSVLALLLEVQGIARTRLWLVHSAAAGLTLLFAQSRTAWLAALVSLLFVYRREDALRAGRVHPAVKRLVAAGLAGSAALFSPAVVDGFHQVTSSDEVATLHGRELPWRLALEAFHENIWFGYGPGLFSDRSSPVGGAFDHAHNQVLHTLGTAGIAGAAGLLVFLLVVLWTAARTAAVTHGLSWALTATTLVLCVPEAPLRGNGFTPYLVLTLTLFTVLSTASAQRAGQQSSAPAARVPRPAAARESTAAPAMRTP</sequence>
<dbReference type="PANTHER" id="PTHR37422">
    <property type="entry name" value="TEICHURONIC ACID BIOSYNTHESIS PROTEIN TUAE"/>
    <property type="match status" value="1"/>
</dbReference>
<evidence type="ECO:0000256" key="5">
    <source>
        <dbReference type="SAM" id="MobiDB-lite"/>
    </source>
</evidence>
<reference evidence="8" key="1">
    <citation type="journal article" date="2014" name="Int. J. Syst. Evol. Microbiol.">
        <title>Complete genome sequence of Corynebacterium casei LMG S-19264T (=DSM 44701T), isolated from a smear-ripened cheese.</title>
        <authorList>
            <consortium name="US DOE Joint Genome Institute (JGI-PGF)"/>
            <person name="Walter F."/>
            <person name="Albersmeier A."/>
            <person name="Kalinowski J."/>
            <person name="Ruckert C."/>
        </authorList>
    </citation>
    <scope>NUCLEOTIDE SEQUENCE</scope>
    <source>
        <strain evidence="8">JCM 4637</strain>
    </source>
</reference>
<feature type="transmembrane region" description="Helical" evidence="6">
    <location>
        <begin position="89"/>
        <end position="110"/>
    </location>
</feature>
<feature type="transmembrane region" description="Helical" evidence="6">
    <location>
        <begin position="410"/>
        <end position="427"/>
    </location>
</feature>
<feature type="transmembrane region" description="Helical" evidence="6">
    <location>
        <begin position="249"/>
        <end position="279"/>
    </location>
</feature>
<evidence type="ECO:0000259" key="7">
    <source>
        <dbReference type="Pfam" id="PF04932"/>
    </source>
</evidence>
<feature type="transmembrane region" description="Helical" evidence="6">
    <location>
        <begin position="40"/>
        <end position="62"/>
    </location>
</feature>
<evidence type="ECO:0000313" key="9">
    <source>
        <dbReference type="Proteomes" id="UP000638353"/>
    </source>
</evidence>
<feature type="transmembrane region" description="Helical" evidence="6">
    <location>
        <begin position="433"/>
        <end position="452"/>
    </location>
</feature>
<name>A0A918WTZ2_9ACTN</name>
<comment type="caution">
    <text evidence="8">The sequence shown here is derived from an EMBL/GenBank/DDBJ whole genome shotgun (WGS) entry which is preliminary data.</text>
</comment>
<evidence type="ECO:0000256" key="3">
    <source>
        <dbReference type="ARBA" id="ARBA00022989"/>
    </source>
</evidence>
<evidence type="ECO:0000256" key="4">
    <source>
        <dbReference type="ARBA" id="ARBA00023136"/>
    </source>
</evidence>
<feature type="transmembrane region" description="Helical" evidence="6">
    <location>
        <begin position="122"/>
        <end position="142"/>
    </location>
</feature>
<feature type="domain" description="O-antigen ligase-related" evidence="7">
    <location>
        <begin position="254"/>
        <end position="389"/>
    </location>
</feature>
<protein>
    <recommendedName>
        <fullName evidence="7">O-antigen ligase-related domain-containing protein</fullName>
    </recommendedName>
</protein>
<dbReference type="Proteomes" id="UP000638353">
    <property type="component" value="Unassembled WGS sequence"/>
</dbReference>
<evidence type="ECO:0000256" key="2">
    <source>
        <dbReference type="ARBA" id="ARBA00022692"/>
    </source>
</evidence>
<dbReference type="GO" id="GO:0016020">
    <property type="term" value="C:membrane"/>
    <property type="evidence" value="ECO:0007669"/>
    <property type="project" value="UniProtKB-SubCell"/>
</dbReference>
<keyword evidence="4 6" id="KW-0472">Membrane</keyword>
<dbReference type="InterPro" id="IPR051533">
    <property type="entry name" value="WaaL-like"/>
</dbReference>
<keyword evidence="3 6" id="KW-1133">Transmembrane helix</keyword>
<keyword evidence="2 6" id="KW-0812">Transmembrane</keyword>
<feature type="region of interest" description="Disordered" evidence="5">
    <location>
        <begin position="1"/>
        <end position="30"/>
    </location>
</feature>
<dbReference type="InterPro" id="IPR007016">
    <property type="entry name" value="O-antigen_ligase-rel_domated"/>
</dbReference>
<dbReference type="RefSeq" id="WP_229897506.1">
    <property type="nucleotide sequence ID" value="NZ_BMVC01000002.1"/>
</dbReference>
<comment type="subcellular location">
    <subcellularLocation>
        <location evidence="1">Membrane</location>
        <topology evidence="1">Multi-pass membrane protein</topology>
    </subcellularLocation>
</comment>
<feature type="region of interest" description="Disordered" evidence="5">
    <location>
        <begin position="457"/>
        <end position="484"/>
    </location>
</feature>
<feature type="transmembrane region" description="Helical" evidence="6">
    <location>
        <begin position="217"/>
        <end position="237"/>
    </location>
</feature>
<evidence type="ECO:0000313" key="8">
    <source>
        <dbReference type="EMBL" id="GHC82796.1"/>
    </source>
</evidence>
<feature type="transmembrane region" description="Helical" evidence="6">
    <location>
        <begin position="177"/>
        <end position="197"/>
    </location>
</feature>
<proteinExistence type="predicted"/>
<dbReference type="AlphaFoldDB" id="A0A918WTZ2"/>
<gene>
    <name evidence="8" type="ORF">GCM10010334_11330</name>
</gene>
<accession>A0A918WTZ2</accession>
<feature type="compositionally biased region" description="Basic and acidic residues" evidence="5">
    <location>
        <begin position="16"/>
        <end position="26"/>
    </location>
</feature>
<evidence type="ECO:0000256" key="6">
    <source>
        <dbReference type="SAM" id="Phobius"/>
    </source>
</evidence>
<reference evidence="8" key="2">
    <citation type="submission" date="2020-09" db="EMBL/GenBank/DDBJ databases">
        <authorList>
            <person name="Sun Q."/>
            <person name="Ohkuma M."/>
        </authorList>
    </citation>
    <scope>NUCLEOTIDE SEQUENCE</scope>
    <source>
        <strain evidence="8">JCM 4637</strain>
    </source>
</reference>